<dbReference type="Proteomes" id="UP000011723">
    <property type="component" value="Chromosome"/>
</dbReference>
<organism evidence="3 4">
    <name type="scientific">Corynebacterium halotolerans YIM 70093 = DSM 44683</name>
    <dbReference type="NCBI Taxonomy" id="1121362"/>
    <lineage>
        <taxon>Bacteria</taxon>
        <taxon>Bacillati</taxon>
        <taxon>Actinomycetota</taxon>
        <taxon>Actinomycetes</taxon>
        <taxon>Mycobacteriales</taxon>
        <taxon>Corynebacteriaceae</taxon>
        <taxon>Corynebacterium</taxon>
    </lineage>
</organism>
<dbReference type="RefSeq" id="WP_015399640.1">
    <property type="nucleotide sequence ID" value="NC_020302.1"/>
</dbReference>
<accession>M1P3E9</accession>
<feature type="transmembrane region" description="Helical" evidence="1">
    <location>
        <begin position="264"/>
        <end position="285"/>
    </location>
</feature>
<dbReference type="KEGG" id="chn:A605_01000"/>
<gene>
    <name evidence="3" type="ORF">A605_01000</name>
</gene>
<evidence type="ECO:0000259" key="2">
    <source>
        <dbReference type="Pfam" id="PF19124"/>
    </source>
</evidence>
<protein>
    <recommendedName>
        <fullName evidence="2">DUF5808 domain-containing protein</fullName>
    </recommendedName>
</protein>
<dbReference type="Pfam" id="PF19124">
    <property type="entry name" value="DUF5808"/>
    <property type="match status" value="1"/>
</dbReference>
<evidence type="ECO:0000256" key="1">
    <source>
        <dbReference type="SAM" id="Phobius"/>
    </source>
</evidence>
<dbReference type="PATRIC" id="fig|1121362.3.peg.192"/>
<dbReference type="InterPro" id="IPR043831">
    <property type="entry name" value="DUF5808"/>
</dbReference>
<keyword evidence="1" id="KW-0472">Membrane</keyword>
<dbReference type="STRING" id="1121362.A605_01000"/>
<feature type="domain" description="DUF5808" evidence="2">
    <location>
        <begin position="105"/>
        <end position="129"/>
    </location>
</feature>
<keyword evidence="4" id="KW-1185">Reference proteome</keyword>
<dbReference type="Pfam" id="PF22564">
    <property type="entry name" value="HAAS"/>
    <property type="match status" value="1"/>
</dbReference>
<feature type="transmembrane region" description="Helical" evidence="1">
    <location>
        <begin position="230"/>
        <end position="252"/>
    </location>
</feature>
<keyword evidence="1" id="KW-0812">Transmembrane</keyword>
<proteinExistence type="predicted"/>
<dbReference type="eggNOG" id="ENOG50340W7">
    <property type="taxonomic scope" value="Bacteria"/>
</dbReference>
<dbReference type="OrthoDB" id="4411614at2"/>
<name>M1P3E9_9CORY</name>
<evidence type="ECO:0000313" key="4">
    <source>
        <dbReference type="Proteomes" id="UP000011723"/>
    </source>
</evidence>
<keyword evidence="1" id="KW-1133">Transmembrane helix</keyword>
<dbReference type="EMBL" id="CP003697">
    <property type="protein sequence ID" value="AGF71216.1"/>
    <property type="molecule type" value="Genomic_DNA"/>
</dbReference>
<sequence>MSHTPTDYLSALRRQLGGHTSLSATEITDTLDEHRDLITELAATGADLGDELGDPQSYAEATAAEFDTMDEGPDTAEKSQGSLGGVPFDFRGFRSRGARRRIWAPQDPRIFQPHLFGLGWSINLGAVAVRLGLIRPDDIDADVVAAIPTPVMEAARAVPAILTAAAALTLAAGWRELPTTVPLNFTLGGEPRGRRYPKAVTLALPAAGAGLSALPYLPSTRADREDALRAASVGALIGAGTLGTAASLVAGARGHRRPGLFSTAALGLGIAASVGVLIGPFWAGLGRVWRHEGVR</sequence>
<reference evidence="3 4" key="1">
    <citation type="journal article" date="2012" name="Stand. Genomic Sci.">
        <title>Genome sequence of the halotolerant bacterium Corynebacterium halotolerans type strain YIM 70093(T) (= DSM 44683(T)).</title>
        <authorList>
            <person name="Ruckert C."/>
            <person name="Albersmeier A."/>
            <person name="Al-Dilaimi A."/>
            <person name="Niehaus K."/>
            <person name="Szczepanowski R."/>
            <person name="Kalinowski J."/>
        </authorList>
    </citation>
    <scope>NUCLEOTIDE SEQUENCE [LARGE SCALE GENOMIC DNA]</scope>
    <source>
        <strain evidence="3">YIM 70093</strain>
    </source>
</reference>
<evidence type="ECO:0000313" key="3">
    <source>
        <dbReference type="EMBL" id="AGF71216.1"/>
    </source>
</evidence>
<dbReference type="AlphaFoldDB" id="M1P3E9"/>
<dbReference type="HOGENOM" id="CLU_978723_0_0_11"/>